<protein>
    <submittedName>
        <fullName evidence="1">Uncharacterized protein</fullName>
    </submittedName>
</protein>
<evidence type="ECO:0000313" key="2">
    <source>
        <dbReference type="Proteomes" id="UP000483078"/>
    </source>
</evidence>
<gene>
    <name evidence="1" type="ORF">FH759_08905</name>
</gene>
<comment type="caution">
    <text evidence="1">The sequence shown here is derived from an EMBL/GenBank/DDBJ whole genome shotgun (WGS) entry which is preliminary data.</text>
</comment>
<proteinExistence type="predicted"/>
<accession>A0A7C9L8J8</accession>
<name>A0A7C9L8J8_9RHOB</name>
<sequence>MQHSNSDDLARARDFTRRAAQWLQLIGFAAHRGAPVFSPSVCHYHAMLDPDATDTARLAACRAMRGCVWRRVQLEEQKGMETWAMQRPSDPYRLHWRTTRDGAALSMIAHLLSAAIGNFETENQAE</sequence>
<evidence type="ECO:0000313" key="1">
    <source>
        <dbReference type="EMBL" id="MTJ04794.1"/>
    </source>
</evidence>
<dbReference type="EMBL" id="VENJ01000011">
    <property type="protein sequence ID" value="MTJ04794.1"/>
    <property type="molecule type" value="Genomic_DNA"/>
</dbReference>
<dbReference type="Proteomes" id="UP000483078">
    <property type="component" value="Unassembled WGS sequence"/>
</dbReference>
<organism evidence="1 2">
    <name type="scientific">Sediminimonas qiaohouensis</name>
    <dbReference type="NCBI Taxonomy" id="552061"/>
    <lineage>
        <taxon>Bacteria</taxon>
        <taxon>Pseudomonadati</taxon>
        <taxon>Pseudomonadota</taxon>
        <taxon>Alphaproteobacteria</taxon>
        <taxon>Rhodobacterales</taxon>
        <taxon>Roseobacteraceae</taxon>
        <taxon>Sediminimonas</taxon>
    </lineage>
</organism>
<reference evidence="1 2" key="1">
    <citation type="submission" date="2019-06" db="EMBL/GenBank/DDBJ databases">
        <title>Enrichment of Autotrophic Halophilic Microorganisms from Red Sea Brine Pool Using Microbial Electrosynthesis System.</title>
        <authorList>
            <person name="Alqahtani M.F."/>
            <person name="Bajracharya S."/>
            <person name="Katuri K.P."/>
            <person name="Ali M."/>
            <person name="Saikaly P.E."/>
        </authorList>
    </citation>
    <scope>NUCLEOTIDE SEQUENCE [LARGE SCALE GENOMIC DNA]</scope>
    <source>
        <strain evidence="1">MES6</strain>
    </source>
</reference>
<dbReference type="AlphaFoldDB" id="A0A7C9L8J8"/>
<dbReference type="RefSeq" id="WP_273249511.1">
    <property type="nucleotide sequence ID" value="NZ_VENJ01000011.1"/>
</dbReference>